<evidence type="ECO:0000313" key="1">
    <source>
        <dbReference type="EMBL" id="CAB5591405.1"/>
    </source>
</evidence>
<protein>
    <submittedName>
        <fullName evidence="3">Glycosyltransferase family 4 protein</fullName>
    </submittedName>
</protein>
<comment type="caution">
    <text evidence="1">The sequence shown here is derived from an EMBL/GenBank/DDBJ whole genome shotgun (WGS) entry which is preliminary data.</text>
</comment>
<keyword evidence="5" id="KW-1185">Reference proteome</keyword>
<dbReference type="EMBL" id="DACUGV010000010">
    <property type="protein sequence ID" value="HAT7594784.1"/>
    <property type="molecule type" value="Genomic_DNA"/>
</dbReference>
<evidence type="ECO:0000313" key="3">
    <source>
        <dbReference type="EMBL" id="HAT7594784.1"/>
    </source>
</evidence>
<dbReference type="EMBL" id="CAIIUA010000005">
    <property type="protein sequence ID" value="CAC9267388.1"/>
    <property type="molecule type" value="Genomic_DNA"/>
</dbReference>
<organism evidence="1 4">
    <name type="scientific">Citrobacter werkmanii</name>
    <dbReference type="NCBI Taxonomy" id="67827"/>
    <lineage>
        <taxon>Bacteria</taxon>
        <taxon>Pseudomonadati</taxon>
        <taxon>Pseudomonadota</taxon>
        <taxon>Gammaproteobacteria</taxon>
        <taxon>Enterobacterales</taxon>
        <taxon>Enterobacteriaceae</taxon>
        <taxon>Citrobacter</taxon>
        <taxon>Citrobacter freundii complex</taxon>
    </lineage>
</organism>
<accession>A0A9N8CVW7</accession>
<dbReference type="Proteomes" id="UP000867745">
    <property type="component" value="Unassembled WGS sequence"/>
</dbReference>
<evidence type="ECO:0000313" key="5">
    <source>
        <dbReference type="Proteomes" id="UP000837205"/>
    </source>
</evidence>
<reference evidence="3" key="3">
    <citation type="submission" date="2020-11" db="EMBL/GenBank/DDBJ databases">
        <authorList>
            <consortium name="NCBI Pathogen Detection Project"/>
        </authorList>
    </citation>
    <scope>NUCLEOTIDE SEQUENCE</scope>
    <source>
        <strain evidence="3">RS189</strain>
    </source>
</reference>
<dbReference type="SUPFAM" id="SSF53756">
    <property type="entry name" value="UDP-Glycosyltransferase/glycogen phosphorylase"/>
    <property type="match status" value="1"/>
</dbReference>
<dbReference type="Gene3D" id="3.40.50.2000">
    <property type="entry name" value="Glycogen Phosphorylase B"/>
    <property type="match status" value="1"/>
</dbReference>
<evidence type="ECO:0000313" key="4">
    <source>
        <dbReference type="Proteomes" id="UP000834503"/>
    </source>
</evidence>
<dbReference type="Proteomes" id="UP000834503">
    <property type="component" value="Unassembled WGS sequence"/>
</dbReference>
<dbReference type="AlphaFoldDB" id="A0A9N8CVW7"/>
<proteinExistence type="predicted"/>
<dbReference type="Proteomes" id="UP000837205">
    <property type="component" value="Unassembled WGS sequence"/>
</dbReference>
<sequence>MKLLIIGTQKNSLEDVKCYSDMWMYHLCSAFQSLGVELVFHHGYTPDEDPIAFADSVISLVKSTTPAAILSPGVRDFTRIPLTIGERLRNLAGVPVTQIYDGSLLDSAPVDLTFTVRDDTWKFQGDKHRLDRHQRYNKYVGWAADSSLFYPEKKEHGQLRVFIDHAAFDVSGFDHSLTIMMNLRQLSAMGISFVARTLTDDGLTDVDPENINLKPYRRNGVPATEFAAELRQTDIFIVTHPESLGLTVLEASMCGALVLTPDRCIAPDRLELVNHQVITSKIDWAKVLVAVDRKANAEKVAGFTWEAVARNIFSALNK</sequence>
<name>A0A9N8CVW7_9ENTR</name>
<gene>
    <name evidence="1" type="ORF">GHA_04572</name>
    <name evidence="3" type="ORF">JAW44_004592</name>
    <name evidence="2" type="ORF">TML_06068</name>
</gene>
<dbReference type="EMBL" id="CAHPQX010000026">
    <property type="protein sequence ID" value="CAB5591405.1"/>
    <property type="molecule type" value="Genomic_DNA"/>
</dbReference>
<dbReference type="RefSeq" id="WP_239177739.1">
    <property type="nucleotide sequence ID" value="NZ_CAHPQT010000019.1"/>
</dbReference>
<evidence type="ECO:0000313" key="2">
    <source>
        <dbReference type="EMBL" id="CAC9267388.1"/>
    </source>
</evidence>
<reference evidence="1" key="2">
    <citation type="submission" date="2020-05" db="EMBL/GenBank/DDBJ databases">
        <authorList>
            <person name="Delgado-Blas J."/>
        </authorList>
    </citation>
    <scope>NUCLEOTIDE SEQUENCE</scope>
    <source>
        <strain evidence="1">BB1459</strain>
        <strain evidence="2">BB1480</strain>
    </source>
</reference>
<reference evidence="3" key="1">
    <citation type="journal article" date="2018" name="Genome Biol.">
        <title>SKESA: strategic k-mer extension for scrupulous assemblies.</title>
        <authorList>
            <person name="Souvorov A."/>
            <person name="Agarwala R."/>
            <person name="Lipman D.J."/>
        </authorList>
    </citation>
    <scope>NUCLEOTIDE SEQUENCE</scope>
    <source>
        <strain evidence="3">RS189</strain>
    </source>
</reference>